<protein>
    <submittedName>
        <fullName evidence="4">Clathrin light chain</fullName>
    </submittedName>
</protein>
<dbReference type="AlphaFoldDB" id="A0A0N5CVG4"/>
<dbReference type="OrthoDB" id="5799120at2759"/>
<gene>
    <name evidence="2" type="ORF">TCLT_LOCUS4285</name>
</gene>
<organism evidence="4">
    <name type="scientific">Thelazia callipaeda</name>
    <name type="common">Oriental eyeworm</name>
    <name type="synonym">Parasitic nematode</name>
    <dbReference type="NCBI Taxonomy" id="103827"/>
    <lineage>
        <taxon>Eukaryota</taxon>
        <taxon>Metazoa</taxon>
        <taxon>Ecdysozoa</taxon>
        <taxon>Nematoda</taxon>
        <taxon>Chromadorea</taxon>
        <taxon>Rhabditida</taxon>
        <taxon>Spirurina</taxon>
        <taxon>Spiruromorpha</taxon>
        <taxon>Thelazioidea</taxon>
        <taxon>Thelaziidae</taxon>
        <taxon>Thelazia</taxon>
    </lineage>
</organism>
<sequence length="337" mass="39047">MDWEELEELAMRLVRIDVRLAKAKKARDEYVNFLQKKYPSWKPPGLMALKPSKIFYEMELLCTHNQSKHVQVVDKTGRKYFRNSGRSFFNPNVSQAEFDNFEQYRTKSSRIKRSKLSLSSISSDQVFESDVAKIRKGLDEINKNLNNLQERRFYLFTERPNASQIKLQHHQTPAVDNSSSSYKKNNQKEDLMQEHANNISEDNYDNYGVCLENLSDDVNKTSDNLKEKQEGKIDPTVELLEAKSVMQTSLPQKILKTSKKEEFKHVEVAEKSKYEKNEHTTEIRNQSAATNDGLSFLEKILGSSAFNKQLESEHDFKNEKPTGFSGIEEDSDSDFFA</sequence>
<keyword evidence="3" id="KW-1185">Reference proteome</keyword>
<feature type="compositionally biased region" description="Acidic residues" evidence="1">
    <location>
        <begin position="327"/>
        <end position="337"/>
    </location>
</feature>
<evidence type="ECO:0000313" key="2">
    <source>
        <dbReference type="EMBL" id="VDN01375.1"/>
    </source>
</evidence>
<dbReference type="Proteomes" id="UP000276776">
    <property type="component" value="Unassembled WGS sequence"/>
</dbReference>
<reference evidence="4" key="1">
    <citation type="submission" date="2017-02" db="UniProtKB">
        <authorList>
            <consortium name="WormBaseParasite"/>
        </authorList>
    </citation>
    <scope>IDENTIFICATION</scope>
</reference>
<dbReference type="WBParaSite" id="TCLT_0000429601-mRNA-1">
    <property type="protein sequence ID" value="TCLT_0000429601-mRNA-1"/>
    <property type="gene ID" value="TCLT_0000429601"/>
</dbReference>
<evidence type="ECO:0000313" key="3">
    <source>
        <dbReference type="Proteomes" id="UP000276776"/>
    </source>
</evidence>
<reference evidence="2 3" key="2">
    <citation type="submission" date="2018-11" db="EMBL/GenBank/DDBJ databases">
        <authorList>
            <consortium name="Pathogen Informatics"/>
        </authorList>
    </citation>
    <scope>NUCLEOTIDE SEQUENCE [LARGE SCALE GENOMIC DNA]</scope>
</reference>
<feature type="region of interest" description="Disordered" evidence="1">
    <location>
        <begin position="312"/>
        <end position="337"/>
    </location>
</feature>
<name>A0A0N5CVG4_THECL</name>
<accession>A0A0N5CVG4</accession>
<proteinExistence type="predicted"/>
<evidence type="ECO:0000256" key="1">
    <source>
        <dbReference type="SAM" id="MobiDB-lite"/>
    </source>
</evidence>
<dbReference type="EMBL" id="UYYF01004283">
    <property type="protein sequence ID" value="VDN01375.1"/>
    <property type="molecule type" value="Genomic_DNA"/>
</dbReference>
<evidence type="ECO:0000313" key="4">
    <source>
        <dbReference type="WBParaSite" id="TCLT_0000429601-mRNA-1"/>
    </source>
</evidence>